<protein>
    <recommendedName>
        <fullName evidence="4">t-SNARE coiled-coil homology domain-containing protein</fullName>
    </recommendedName>
</protein>
<dbReference type="GO" id="GO:0006886">
    <property type="term" value="P:intracellular protein transport"/>
    <property type="evidence" value="ECO:0007669"/>
    <property type="project" value="TreeGrafter"/>
</dbReference>
<dbReference type="GO" id="GO:0048278">
    <property type="term" value="P:vesicle docking"/>
    <property type="evidence" value="ECO:0007669"/>
    <property type="project" value="TreeGrafter"/>
</dbReference>
<dbReference type="GO" id="GO:0005484">
    <property type="term" value="F:SNAP receptor activity"/>
    <property type="evidence" value="ECO:0007669"/>
    <property type="project" value="TreeGrafter"/>
</dbReference>
<evidence type="ECO:0000313" key="5">
    <source>
        <dbReference type="EMBL" id="CAE0257800.1"/>
    </source>
</evidence>
<keyword evidence="3" id="KW-0472">Membrane</keyword>
<dbReference type="SUPFAM" id="SSF47661">
    <property type="entry name" value="t-snare proteins"/>
    <property type="match status" value="1"/>
</dbReference>
<dbReference type="GO" id="GO:0000149">
    <property type="term" value="F:SNARE binding"/>
    <property type="evidence" value="ECO:0007669"/>
    <property type="project" value="TreeGrafter"/>
</dbReference>
<feature type="region of interest" description="Disordered" evidence="2">
    <location>
        <begin position="109"/>
        <end position="129"/>
    </location>
</feature>
<feature type="transmembrane region" description="Helical" evidence="3">
    <location>
        <begin position="223"/>
        <end position="246"/>
    </location>
</feature>
<proteinExistence type="inferred from homology"/>
<dbReference type="Pfam" id="PF05739">
    <property type="entry name" value="SNARE"/>
    <property type="match status" value="1"/>
</dbReference>
<name>A0A7S3DHN5_9EUKA</name>
<keyword evidence="3" id="KW-0812">Transmembrane</keyword>
<dbReference type="PANTHER" id="PTHR19957">
    <property type="entry name" value="SYNTAXIN"/>
    <property type="match status" value="1"/>
</dbReference>
<evidence type="ECO:0000259" key="4">
    <source>
        <dbReference type="PROSITE" id="PS50192"/>
    </source>
</evidence>
<dbReference type="GO" id="GO:0012505">
    <property type="term" value="C:endomembrane system"/>
    <property type="evidence" value="ECO:0007669"/>
    <property type="project" value="TreeGrafter"/>
</dbReference>
<dbReference type="GO" id="GO:0031201">
    <property type="term" value="C:SNARE complex"/>
    <property type="evidence" value="ECO:0007669"/>
    <property type="project" value="TreeGrafter"/>
</dbReference>
<comment type="similarity">
    <text evidence="1">Belongs to the syntaxin family.</text>
</comment>
<evidence type="ECO:0000256" key="2">
    <source>
        <dbReference type="SAM" id="MobiDB-lite"/>
    </source>
</evidence>
<dbReference type="GO" id="GO:0006906">
    <property type="term" value="P:vesicle fusion"/>
    <property type="evidence" value="ECO:0007669"/>
    <property type="project" value="TreeGrafter"/>
</dbReference>
<gene>
    <name evidence="5" type="ORF">PBIL07802_LOCUS20061</name>
</gene>
<evidence type="ECO:0000256" key="1">
    <source>
        <dbReference type="ARBA" id="ARBA00009063"/>
    </source>
</evidence>
<dbReference type="AlphaFoldDB" id="A0A7S3DHN5"/>
<dbReference type="SMART" id="SM00397">
    <property type="entry name" value="t_SNARE"/>
    <property type="match status" value="1"/>
</dbReference>
<keyword evidence="3" id="KW-1133">Transmembrane helix</keyword>
<feature type="domain" description="T-SNARE coiled-coil homology" evidence="4">
    <location>
        <begin position="149"/>
        <end position="211"/>
    </location>
</feature>
<dbReference type="InterPro" id="IPR045242">
    <property type="entry name" value="Syntaxin"/>
</dbReference>
<dbReference type="PROSITE" id="PS50192">
    <property type="entry name" value="T_SNARE"/>
    <property type="match status" value="1"/>
</dbReference>
<dbReference type="Gene3D" id="1.20.5.110">
    <property type="match status" value="1"/>
</dbReference>
<accession>A0A7S3DHN5</accession>
<dbReference type="EMBL" id="HBIB01030940">
    <property type="protein sequence ID" value="CAE0257800.1"/>
    <property type="molecule type" value="Transcribed_RNA"/>
</dbReference>
<dbReference type="InterPro" id="IPR010989">
    <property type="entry name" value="SNARE"/>
</dbReference>
<feature type="region of interest" description="Disordered" evidence="2">
    <location>
        <begin position="1"/>
        <end position="22"/>
    </location>
</feature>
<sequence length="266" mass="28563">MASTWELAASAAPQNQGSEAGDALRDLNTKVMKLESLVGSGSRDAHALSKAREEGSVCFKKSIESLNRIQPRSELEKLRLDRTKKELDTLSQRFRVAVKACIKKEAEIRSASAQDTRPRKTSGGATPLGEPLLQEDVKVQVSKAGTFELEMQLDKNKELQDLERDVHEIAGLFEEVAVLVKEGGEQIDVIEENVSSANAAAAKGVEELTEAQRLAKKARKKKCFLIICLVVILAIVGGSIGLWRVLSPAPAPAPAPGPAPAPAPSP</sequence>
<organism evidence="5">
    <name type="scientific">Palpitomonas bilix</name>
    <dbReference type="NCBI Taxonomy" id="652834"/>
    <lineage>
        <taxon>Eukaryota</taxon>
        <taxon>Eukaryota incertae sedis</taxon>
    </lineage>
</organism>
<dbReference type="InterPro" id="IPR000727">
    <property type="entry name" value="T_SNARE_dom"/>
</dbReference>
<evidence type="ECO:0000256" key="3">
    <source>
        <dbReference type="SAM" id="Phobius"/>
    </source>
</evidence>
<reference evidence="5" key="1">
    <citation type="submission" date="2021-01" db="EMBL/GenBank/DDBJ databases">
        <authorList>
            <person name="Corre E."/>
            <person name="Pelletier E."/>
            <person name="Niang G."/>
            <person name="Scheremetjew M."/>
            <person name="Finn R."/>
            <person name="Kale V."/>
            <person name="Holt S."/>
            <person name="Cochrane G."/>
            <person name="Meng A."/>
            <person name="Brown T."/>
            <person name="Cohen L."/>
        </authorList>
    </citation>
    <scope>NUCLEOTIDE SEQUENCE</scope>
    <source>
        <strain evidence="5">NIES-2562</strain>
    </source>
</reference>